<protein>
    <recommendedName>
        <fullName evidence="1">Arb2 domain-containing protein</fullName>
    </recommendedName>
</protein>
<dbReference type="Proteomes" id="UP000800036">
    <property type="component" value="Unassembled WGS sequence"/>
</dbReference>
<organism evidence="2 3">
    <name type="scientific">Bimuria novae-zelandiae CBS 107.79</name>
    <dbReference type="NCBI Taxonomy" id="1447943"/>
    <lineage>
        <taxon>Eukaryota</taxon>
        <taxon>Fungi</taxon>
        <taxon>Dikarya</taxon>
        <taxon>Ascomycota</taxon>
        <taxon>Pezizomycotina</taxon>
        <taxon>Dothideomycetes</taxon>
        <taxon>Pleosporomycetidae</taxon>
        <taxon>Pleosporales</taxon>
        <taxon>Massarineae</taxon>
        <taxon>Didymosphaeriaceae</taxon>
        <taxon>Bimuria</taxon>
    </lineage>
</organism>
<evidence type="ECO:0000313" key="2">
    <source>
        <dbReference type="EMBL" id="KAF1964716.1"/>
    </source>
</evidence>
<dbReference type="GO" id="GO:0005634">
    <property type="term" value="C:nucleus"/>
    <property type="evidence" value="ECO:0007669"/>
    <property type="project" value="TreeGrafter"/>
</dbReference>
<dbReference type="GO" id="GO:0035197">
    <property type="term" value="F:siRNA binding"/>
    <property type="evidence" value="ECO:0007669"/>
    <property type="project" value="TreeGrafter"/>
</dbReference>
<keyword evidence="3" id="KW-1185">Reference proteome</keyword>
<dbReference type="PANTHER" id="PTHR21357">
    <property type="entry name" value="FAM172 FAMILY PROTEIN HOMOLOG CG10038"/>
    <property type="match status" value="1"/>
</dbReference>
<evidence type="ECO:0000259" key="1">
    <source>
        <dbReference type="Pfam" id="PF22749"/>
    </source>
</evidence>
<dbReference type="EMBL" id="ML976778">
    <property type="protein sequence ID" value="KAF1964716.1"/>
    <property type="molecule type" value="Genomic_DNA"/>
</dbReference>
<name>A0A6A5UP67_9PLEO</name>
<proteinExistence type="predicted"/>
<dbReference type="AlphaFoldDB" id="A0A6A5UP67"/>
<sequence>MFRWKGNALHPDAKYPVNTKELGFFIDQNGCFRNREAPELFFNFHYTNDDRHNEVRSEAMRVCHRREVLKRLAALGLKELYLPTLSPNKPNGPHIPILAPAAEVLKARKRVLVVINDHAYQDLGILAYRELQREGGVNGGSVINFVKGLASRTRANVDPGLEGRLSKDGAGFERDEDVPGLIVLNTAQLLYSHKYNKALSFRSWDALPRKSVIHDAVKYYEVENRVDGHRTPEEHIKTVFETVIKNPDFVSPGAEVYVVAIESGVESLISILDGNLHKYGERIVALALIQSPKVGQIKNPDLKAFLHARARHWQTSQFGSPNPSQCNALPSNYVSNAVSRKPDTEASIDWLEKSQGGVGHHAYTPCTKVLVSKAAMPPTPEASSDDGFQDDGPTCPTFGGGDTWVGECVFTQPVVQQAILSFFEDVARDPDNYCNPDFSLEIPNPSPEEPTTLSADSRLDADMLNPEKQVLLVAQEELRQLHAAFLATPQGDPEFGPALTRLEKLIKNKDAEIKELEEKAVAKGALGADAEQELRDNWKHKMNGEKWTEKVPGKNIPFAGVMADSNIVASAGCLDTTKEELAKLDLEDD</sequence>
<gene>
    <name evidence="2" type="ORF">BU23DRAFT_547122</name>
</gene>
<dbReference type="InterPro" id="IPR048263">
    <property type="entry name" value="Arb2"/>
</dbReference>
<dbReference type="GO" id="GO:0031048">
    <property type="term" value="P:regulatory ncRNA-mediated heterochromatin formation"/>
    <property type="evidence" value="ECO:0007669"/>
    <property type="project" value="TreeGrafter"/>
</dbReference>
<dbReference type="InterPro" id="IPR053858">
    <property type="entry name" value="Arb2_dom"/>
</dbReference>
<dbReference type="Pfam" id="PF22749">
    <property type="entry name" value="Arb2"/>
    <property type="match status" value="1"/>
</dbReference>
<feature type="domain" description="Arb2" evidence="1">
    <location>
        <begin position="16"/>
        <end position="317"/>
    </location>
</feature>
<dbReference type="OrthoDB" id="421951at2759"/>
<dbReference type="PANTHER" id="PTHR21357:SF4">
    <property type="entry name" value="FAM172 FAMILY PROTEIN HOMOLOG CG10038"/>
    <property type="match status" value="1"/>
</dbReference>
<reference evidence="2" key="1">
    <citation type="journal article" date="2020" name="Stud. Mycol.">
        <title>101 Dothideomycetes genomes: a test case for predicting lifestyles and emergence of pathogens.</title>
        <authorList>
            <person name="Haridas S."/>
            <person name="Albert R."/>
            <person name="Binder M."/>
            <person name="Bloem J."/>
            <person name="Labutti K."/>
            <person name="Salamov A."/>
            <person name="Andreopoulos B."/>
            <person name="Baker S."/>
            <person name="Barry K."/>
            <person name="Bills G."/>
            <person name="Bluhm B."/>
            <person name="Cannon C."/>
            <person name="Castanera R."/>
            <person name="Culley D."/>
            <person name="Daum C."/>
            <person name="Ezra D."/>
            <person name="Gonzalez J."/>
            <person name="Henrissat B."/>
            <person name="Kuo A."/>
            <person name="Liang C."/>
            <person name="Lipzen A."/>
            <person name="Lutzoni F."/>
            <person name="Magnuson J."/>
            <person name="Mondo S."/>
            <person name="Nolan M."/>
            <person name="Ohm R."/>
            <person name="Pangilinan J."/>
            <person name="Park H.-J."/>
            <person name="Ramirez L."/>
            <person name="Alfaro M."/>
            <person name="Sun H."/>
            <person name="Tritt A."/>
            <person name="Yoshinaga Y."/>
            <person name="Zwiers L.-H."/>
            <person name="Turgeon B."/>
            <person name="Goodwin S."/>
            <person name="Spatafora J."/>
            <person name="Crous P."/>
            <person name="Grigoriev I."/>
        </authorList>
    </citation>
    <scope>NUCLEOTIDE SEQUENCE</scope>
    <source>
        <strain evidence="2">CBS 107.79</strain>
    </source>
</reference>
<evidence type="ECO:0000313" key="3">
    <source>
        <dbReference type="Proteomes" id="UP000800036"/>
    </source>
</evidence>
<accession>A0A6A5UP67</accession>